<keyword evidence="2 12" id="KW-0698">rRNA processing</keyword>
<evidence type="ECO:0000256" key="3">
    <source>
        <dbReference type="ARBA" id="ARBA00022603"/>
    </source>
</evidence>
<feature type="binding site" evidence="11">
    <location>
        <position position="57"/>
    </location>
    <ligand>
        <name>S-adenosyl-L-methionine</name>
        <dbReference type="ChEBI" id="CHEBI:59789"/>
    </ligand>
</feature>
<dbReference type="FunFam" id="3.40.50.150:FF:000109">
    <property type="entry name" value="rRNA adenine N(6)-methyltransferase"/>
    <property type="match status" value="1"/>
</dbReference>
<feature type="binding site" evidence="11">
    <location>
        <position position="79"/>
    </location>
    <ligand>
        <name>S-adenosyl-L-methionine</name>
        <dbReference type="ChEBI" id="CHEBI:59789"/>
    </ligand>
</feature>
<evidence type="ECO:0000313" key="15">
    <source>
        <dbReference type="RefSeq" id="XP_015587941.1"/>
    </source>
</evidence>
<dbReference type="Gene3D" id="1.10.8.100">
    <property type="entry name" value="Ribosomal RNA adenine dimethylase-like, domain 2"/>
    <property type="match status" value="1"/>
</dbReference>
<dbReference type="InterPro" id="IPR029063">
    <property type="entry name" value="SAM-dependent_MTases_sf"/>
</dbReference>
<proteinExistence type="inferred from homology"/>
<evidence type="ECO:0000256" key="4">
    <source>
        <dbReference type="ARBA" id="ARBA00022679"/>
    </source>
</evidence>
<feature type="binding site" evidence="11">
    <location>
        <position position="32"/>
    </location>
    <ligand>
        <name>S-adenosyl-L-methionine</name>
        <dbReference type="ChEBI" id="CHEBI:59789"/>
    </ligand>
</feature>
<dbReference type="InterPro" id="IPR023165">
    <property type="entry name" value="rRNA_Ade_diMease-like_C"/>
</dbReference>
<evidence type="ECO:0000256" key="5">
    <source>
        <dbReference type="ARBA" id="ARBA00022691"/>
    </source>
</evidence>
<evidence type="ECO:0000256" key="7">
    <source>
        <dbReference type="ARBA" id="ARBA00022946"/>
    </source>
</evidence>
<organism evidence="14 15">
    <name type="scientific">Cephus cinctus</name>
    <name type="common">Wheat stem sawfly</name>
    <dbReference type="NCBI Taxonomy" id="211228"/>
    <lineage>
        <taxon>Eukaryota</taxon>
        <taxon>Metazoa</taxon>
        <taxon>Ecdysozoa</taxon>
        <taxon>Arthropoda</taxon>
        <taxon>Hexapoda</taxon>
        <taxon>Insecta</taxon>
        <taxon>Pterygota</taxon>
        <taxon>Neoptera</taxon>
        <taxon>Endopterygota</taxon>
        <taxon>Hymenoptera</taxon>
        <taxon>Cephoidea</taxon>
        <taxon>Cephidae</taxon>
        <taxon>Cephus</taxon>
    </lineage>
</organism>
<dbReference type="GO" id="GO:0005759">
    <property type="term" value="C:mitochondrial matrix"/>
    <property type="evidence" value="ECO:0007669"/>
    <property type="project" value="TreeGrafter"/>
</dbReference>
<dbReference type="InterPro" id="IPR020598">
    <property type="entry name" value="rRNA_Ade_methylase_Trfase_N"/>
</dbReference>
<dbReference type="PROSITE" id="PS01131">
    <property type="entry name" value="RRNA_A_DIMETH"/>
    <property type="match status" value="1"/>
</dbReference>
<dbReference type="FunFam" id="1.10.8.100:FF:000006">
    <property type="entry name" value="rRNA adenine N(6)-methyltransferase"/>
    <property type="match status" value="1"/>
</dbReference>
<dbReference type="RefSeq" id="XP_015587941.1">
    <property type="nucleotide sequence ID" value="XM_015732455.2"/>
</dbReference>
<dbReference type="Gene3D" id="3.40.50.150">
    <property type="entry name" value="Vaccinia Virus protein VP39"/>
    <property type="match status" value="1"/>
</dbReference>
<evidence type="ECO:0000256" key="6">
    <source>
        <dbReference type="ARBA" id="ARBA00022884"/>
    </source>
</evidence>
<dbReference type="Proteomes" id="UP000694920">
    <property type="component" value="Unplaced"/>
</dbReference>
<dbReference type="GeneID" id="107264316"/>
<keyword evidence="10" id="KW-0804">Transcription</keyword>
<keyword evidence="3 11" id="KW-0489">Methyltransferase</keyword>
<evidence type="ECO:0000256" key="9">
    <source>
        <dbReference type="ARBA" id="ARBA00023128"/>
    </source>
</evidence>
<reference evidence="15" key="1">
    <citation type="submission" date="2025-08" db="UniProtKB">
        <authorList>
            <consortium name="RefSeq"/>
        </authorList>
    </citation>
    <scope>IDENTIFICATION</scope>
</reference>
<gene>
    <name evidence="15" type="primary">LOC107264316</name>
</gene>
<dbReference type="GO" id="GO:0034246">
    <property type="term" value="F:mitochondrial transcription factor activity"/>
    <property type="evidence" value="ECO:0007669"/>
    <property type="project" value="TreeGrafter"/>
</dbReference>
<dbReference type="GO" id="GO:0006391">
    <property type="term" value="P:transcription initiation at mitochondrial promoter"/>
    <property type="evidence" value="ECO:0007669"/>
    <property type="project" value="TreeGrafter"/>
</dbReference>
<protein>
    <recommendedName>
        <fullName evidence="12">rRNA adenine N(6)-methyltransferase</fullName>
        <ecNumber evidence="12">2.1.1.-</ecNumber>
    </recommendedName>
</protein>
<dbReference type="SUPFAM" id="SSF53335">
    <property type="entry name" value="S-adenosyl-L-methionine-dependent methyltransferases"/>
    <property type="match status" value="1"/>
</dbReference>
<dbReference type="PANTHER" id="PTHR11727:SF17">
    <property type="entry name" value="DIMETHYLADENOSINE TRANSFERASE 1, MITOCHONDRIAL"/>
    <property type="match status" value="1"/>
</dbReference>
<dbReference type="PANTHER" id="PTHR11727">
    <property type="entry name" value="DIMETHYLADENOSINE TRANSFERASE"/>
    <property type="match status" value="1"/>
</dbReference>
<name>A0AAJ7FEL0_CEPCN</name>
<keyword evidence="5 11" id="KW-0949">S-adenosyl-L-methionine</keyword>
<dbReference type="GO" id="GO:0000179">
    <property type="term" value="F:rRNA (adenine-N6,N6-)-dimethyltransferase activity"/>
    <property type="evidence" value="ECO:0007669"/>
    <property type="project" value="UniProtKB-UniRule"/>
</dbReference>
<dbReference type="PROSITE" id="PS51689">
    <property type="entry name" value="SAM_RNA_A_N6_MT"/>
    <property type="match status" value="1"/>
</dbReference>
<dbReference type="InterPro" id="IPR011530">
    <property type="entry name" value="rRNA_adenine_dimethylase"/>
</dbReference>
<dbReference type="InterPro" id="IPR020596">
    <property type="entry name" value="rRNA_Ade_Mease_Trfase_CS"/>
</dbReference>
<dbReference type="EC" id="2.1.1.-" evidence="12"/>
<evidence type="ECO:0000256" key="10">
    <source>
        <dbReference type="ARBA" id="ARBA00023163"/>
    </source>
</evidence>
<sequence>MSGLRLPPLPTIRDLVKLYRLRAIKQLSQNFLMDERLSDKIVKMAGRLEDAHIVEVGPGPGGLTRAIIRRCPKKLIVIEKDNRFMPSLQLLADAFAGIGGQMEILIDDIMSTSMSNTFPCEVHRNWDDRCPNIHLIGNLPFSISTALIIQWLKAISERNDAWAIGRVRMTLTFQKEVAERLVAQASEPQRCRLSLMAQAWTKPSLRFVIPGRAFVPKPKVDVGVVTFTPLIEPRTVHNFTLFEKMARHLFSFRQKYSVKCVGTLFPKDCREEFSSLMFKLCDLHPTVRPYQLTVEDVNRLCTAYKYLCEKHPELEGYNYRASHNVLPQNQTLNLRVREFSDA</sequence>
<dbReference type="KEGG" id="ccin:107264316"/>
<dbReference type="SMART" id="SM00650">
    <property type="entry name" value="rADc"/>
    <property type="match status" value="1"/>
</dbReference>
<dbReference type="NCBIfam" id="TIGR00755">
    <property type="entry name" value="ksgA"/>
    <property type="match status" value="1"/>
</dbReference>
<dbReference type="GO" id="GO:0003723">
    <property type="term" value="F:RNA binding"/>
    <property type="evidence" value="ECO:0007669"/>
    <property type="project" value="UniProtKB-UniRule"/>
</dbReference>
<dbReference type="InterPro" id="IPR001737">
    <property type="entry name" value="KsgA/Erm"/>
</dbReference>
<dbReference type="CTD" id="8674019"/>
<dbReference type="AlphaFoldDB" id="A0AAJ7FEL0"/>
<evidence type="ECO:0000256" key="2">
    <source>
        <dbReference type="ARBA" id="ARBA00022552"/>
    </source>
</evidence>
<evidence type="ECO:0000259" key="13">
    <source>
        <dbReference type="SMART" id="SM00650"/>
    </source>
</evidence>
<evidence type="ECO:0000256" key="1">
    <source>
        <dbReference type="ARBA" id="ARBA00004173"/>
    </source>
</evidence>
<keyword evidence="7" id="KW-0809">Transit peptide</keyword>
<evidence type="ECO:0000256" key="12">
    <source>
        <dbReference type="RuleBase" id="RU362106"/>
    </source>
</evidence>
<feature type="domain" description="Ribosomal RNA adenine methylase transferase N-terminal" evidence="13">
    <location>
        <begin position="37"/>
        <end position="231"/>
    </location>
</feature>
<accession>A0AAJ7FEL0</accession>
<comment type="subcellular location">
    <subcellularLocation>
        <location evidence="1">Mitochondrion</location>
    </subcellularLocation>
</comment>
<feature type="binding site" evidence="11">
    <location>
        <position position="138"/>
    </location>
    <ligand>
        <name>S-adenosyl-L-methionine</name>
        <dbReference type="ChEBI" id="CHEBI:59789"/>
    </ligand>
</feature>
<evidence type="ECO:0000313" key="14">
    <source>
        <dbReference type="Proteomes" id="UP000694920"/>
    </source>
</evidence>
<comment type="similarity">
    <text evidence="11 12">Belongs to the class I-like SAM-binding methyltransferase superfamily. rRNA adenine N(6)-methyltransferase family.</text>
</comment>
<keyword evidence="8" id="KW-0805">Transcription regulation</keyword>
<feature type="binding site" evidence="11">
    <location>
        <position position="108"/>
    </location>
    <ligand>
        <name>S-adenosyl-L-methionine</name>
        <dbReference type="ChEBI" id="CHEBI:59789"/>
    </ligand>
</feature>
<keyword evidence="9" id="KW-0496">Mitochondrion</keyword>
<dbReference type="Pfam" id="PF00398">
    <property type="entry name" value="RrnaAD"/>
    <property type="match status" value="1"/>
</dbReference>
<keyword evidence="6 11" id="KW-0694">RNA-binding</keyword>
<evidence type="ECO:0000256" key="8">
    <source>
        <dbReference type="ARBA" id="ARBA00023015"/>
    </source>
</evidence>
<evidence type="ECO:0000256" key="11">
    <source>
        <dbReference type="PROSITE-ProRule" id="PRU01026"/>
    </source>
</evidence>
<keyword evidence="14" id="KW-1185">Reference proteome</keyword>
<keyword evidence="4 11" id="KW-0808">Transferase</keyword>
<feature type="binding site" evidence="11">
    <location>
        <position position="30"/>
    </location>
    <ligand>
        <name>S-adenosyl-L-methionine</name>
        <dbReference type="ChEBI" id="CHEBI:59789"/>
    </ligand>
</feature>